<evidence type="ECO:0000313" key="2">
    <source>
        <dbReference type="EMBL" id="ENN79454.1"/>
    </source>
</evidence>
<dbReference type="PANTHER" id="PTHR33768">
    <property type="entry name" value="MIP11318P"/>
    <property type="match status" value="1"/>
</dbReference>
<comment type="similarity">
    <text evidence="1">Belongs to the CFAP97 family.</text>
</comment>
<dbReference type="AlphaFoldDB" id="N6TGC3"/>
<dbReference type="EMBL" id="KB740694">
    <property type="protein sequence ID" value="ENN79454.1"/>
    <property type="molecule type" value="Genomic_DNA"/>
</dbReference>
<proteinExistence type="inferred from homology"/>
<dbReference type="InterPro" id="IPR029488">
    <property type="entry name" value="Hmw/CFAP97"/>
</dbReference>
<gene>
    <name evidence="2" type="ORF">YQE_04098</name>
</gene>
<dbReference type="InterPro" id="IPR038792">
    <property type="entry name" value="CFAP97D1/2"/>
</dbReference>
<sequence length="243" mass="27860">MKLFAGSRGGGRAFSQQPMLCNKERTSEQSGFSQPPCTTPLIKCPLTGVSSPRNVGQSVTDRDWDNRTFLLRLLPFVTSQDQYGLEKGNYLLGNQPTNTVQEKAEKISEKCWKVAKITMISTRENLLCRPWQQRKYEYHKKKVLSATPVIDTKSPPHRPHVALKLKKLQKEEERSRKIERDNLMLLQKLNYIMAKHWQDNYLPPQPTFLSRIGVYRSSESGLLEALAEGQDSKIQVCLILQKT</sequence>
<dbReference type="HOGENOM" id="CLU_1143559_0_0_1"/>
<organism evidence="2">
    <name type="scientific">Dendroctonus ponderosae</name>
    <name type="common">Mountain pine beetle</name>
    <dbReference type="NCBI Taxonomy" id="77166"/>
    <lineage>
        <taxon>Eukaryota</taxon>
        <taxon>Metazoa</taxon>
        <taxon>Ecdysozoa</taxon>
        <taxon>Arthropoda</taxon>
        <taxon>Hexapoda</taxon>
        <taxon>Insecta</taxon>
        <taxon>Pterygota</taxon>
        <taxon>Neoptera</taxon>
        <taxon>Endopterygota</taxon>
        <taxon>Coleoptera</taxon>
        <taxon>Polyphaga</taxon>
        <taxon>Cucujiformia</taxon>
        <taxon>Curculionidae</taxon>
        <taxon>Scolytinae</taxon>
        <taxon>Dendroctonus</taxon>
    </lineage>
</organism>
<protein>
    <submittedName>
        <fullName evidence="2">Uncharacterized protein</fullName>
    </submittedName>
</protein>
<dbReference type="PANTHER" id="PTHR33768:SF3">
    <property type="entry name" value="MIP11318P"/>
    <property type="match status" value="1"/>
</dbReference>
<evidence type="ECO:0000256" key="1">
    <source>
        <dbReference type="ARBA" id="ARBA00008315"/>
    </source>
</evidence>
<dbReference type="OrthoDB" id="2163395at2759"/>
<feature type="non-terminal residue" evidence="2">
    <location>
        <position position="1"/>
    </location>
</feature>
<name>N6TGC3_DENPD</name>
<accession>N6TGC3</accession>
<reference evidence="2" key="1">
    <citation type="journal article" date="2013" name="Genome Biol.">
        <title>Draft genome of the mountain pine beetle, Dendroctonus ponderosae Hopkins, a major forest pest.</title>
        <authorList>
            <person name="Keeling C.I."/>
            <person name="Yuen M.M."/>
            <person name="Liao N.Y."/>
            <person name="Docking T.R."/>
            <person name="Chan S.K."/>
            <person name="Taylor G.A."/>
            <person name="Palmquist D.L."/>
            <person name="Jackman S.D."/>
            <person name="Nguyen A."/>
            <person name="Li M."/>
            <person name="Henderson H."/>
            <person name="Janes J.K."/>
            <person name="Zhao Y."/>
            <person name="Pandoh P."/>
            <person name="Moore R."/>
            <person name="Sperling F.A."/>
            <person name="Huber D.P."/>
            <person name="Birol I."/>
            <person name="Jones S.J."/>
            <person name="Bohlmann J."/>
        </authorList>
    </citation>
    <scope>NUCLEOTIDE SEQUENCE</scope>
</reference>
<dbReference type="Pfam" id="PF13879">
    <property type="entry name" value="Hmw_CFAP97"/>
    <property type="match status" value="1"/>
</dbReference>